<name>A0A2M9BBK1_9MICO</name>
<protein>
    <submittedName>
        <fullName evidence="2">Uncharacterized protein</fullName>
    </submittedName>
</protein>
<proteinExistence type="predicted"/>
<reference evidence="2 3" key="1">
    <citation type="submission" date="2017-11" db="EMBL/GenBank/DDBJ databases">
        <title>Genomic Encyclopedia of Archaeal and Bacterial Type Strains, Phase II (KMG-II): From Individual Species to Whole Genera.</title>
        <authorList>
            <person name="Goeker M."/>
        </authorList>
    </citation>
    <scope>NUCLEOTIDE SEQUENCE [LARGE SCALE GENOMIC DNA]</scope>
    <source>
        <strain evidence="2 3">DSM 25625</strain>
    </source>
</reference>
<gene>
    <name evidence="2" type="ORF">CLV54_3194</name>
</gene>
<evidence type="ECO:0000313" key="3">
    <source>
        <dbReference type="Proteomes" id="UP000230161"/>
    </source>
</evidence>
<accession>A0A2M9BBK1</accession>
<feature type="transmembrane region" description="Helical" evidence="1">
    <location>
        <begin position="51"/>
        <end position="72"/>
    </location>
</feature>
<keyword evidence="3" id="KW-1185">Reference proteome</keyword>
<keyword evidence="1" id="KW-1133">Transmembrane helix</keyword>
<evidence type="ECO:0000313" key="2">
    <source>
        <dbReference type="EMBL" id="PJJ55304.1"/>
    </source>
</evidence>
<dbReference type="AlphaFoldDB" id="A0A2M9BBK1"/>
<dbReference type="EMBL" id="PGFB01000006">
    <property type="protein sequence ID" value="PJJ55304.1"/>
    <property type="molecule type" value="Genomic_DNA"/>
</dbReference>
<feature type="transmembrane region" description="Helical" evidence="1">
    <location>
        <begin position="12"/>
        <end position="39"/>
    </location>
</feature>
<dbReference type="Proteomes" id="UP000230161">
    <property type="component" value="Unassembled WGS sequence"/>
</dbReference>
<keyword evidence="1" id="KW-0812">Transmembrane</keyword>
<organism evidence="2 3">
    <name type="scientific">Compostimonas suwonensis</name>
    <dbReference type="NCBI Taxonomy" id="1048394"/>
    <lineage>
        <taxon>Bacteria</taxon>
        <taxon>Bacillati</taxon>
        <taxon>Actinomycetota</taxon>
        <taxon>Actinomycetes</taxon>
        <taxon>Micrococcales</taxon>
        <taxon>Microbacteriaceae</taxon>
        <taxon>Compostimonas</taxon>
    </lineage>
</organism>
<evidence type="ECO:0000256" key="1">
    <source>
        <dbReference type="SAM" id="Phobius"/>
    </source>
</evidence>
<sequence>MYAFARSLALLVVAIVALFTGSVAFVAAIAIAMVIVQVADAVIGVRIRDRLKTVGPAATALVDLAALVWMLAS</sequence>
<keyword evidence="1" id="KW-0472">Membrane</keyword>
<comment type="caution">
    <text evidence="2">The sequence shown here is derived from an EMBL/GenBank/DDBJ whole genome shotgun (WGS) entry which is preliminary data.</text>
</comment>